<accession>A0ACB9CYS4</accession>
<organism evidence="1 2">
    <name type="scientific">Cichorium intybus</name>
    <name type="common">Chicory</name>
    <dbReference type="NCBI Taxonomy" id="13427"/>
    <lineage>
        <taxon>Eukaryota</taxon>
        <taxon>Viridiplantae</taxon>
        <taxon>Streptophyta</taxon>
        <taxon>Embryophyta</taxon>
        <taxon>Tracheophyta</taxon>
        <taxon>Spermatophyta</taxon>
        <taxon>Magnoliopsida</taxon>
        <taxon>eudicotyledons</taxon>
        <taxon>Gunneridae</taxon>
        <taxon>Pentapetalae</taxon>
        <taxon>asterids</taxon>
        <taxon>campanulids</taxon>
        <taxon>Asterales</taxon>
        <taxon>Asteraceae</taxon>
        <taxon>Cichorioideae</taxon>
        <taxon>Cichorieae</taxon>
        <taxon>Cichoriinae</taxon>
        <taxon>Cichorium</taxon>
    </lineage>
</organism>
<reference evidence="2" key="1">
    <citation type="journal article" date="2022" name="Mol. Ecol. Resour.">
        <title>The genomes of chicory, endive, great burdock and yacon provide insights into Asteraceae palaeo-polyploidization history and plant inulin production.</title>
        <authorList>
            <person name="Fan W."/>
            <person name="Wang S."/>
            <person name="Wang H."/>
            <person name="Wang A."/>
            <person name="Jiang F."/>
            <person name="Liu H."/>
            <person name="Zhao H."/>
            <person name="Xu D."/>
            <person name="Zhang Y."/>
        </authorList>
    </citation>
    <scope>NUCLEOTIDE SEQUENCE [LARGE SCALE GENOMIC DNA]</scope>
    <source>
        <strain evidence="2">cv. Punajuju</strain>
    </source>
</reference>
<dbReference type="Proteomes" id="UP001055811">
    <property type="component" value="Linkage Group LG05"/>
</dbReference>
<name>A0ACB9CYS4_CICIN</name>
<dbReference type="EMBL" id="CM042013">
    <property type="protein sequence ID" value="KAI3739242.1"/>
    <property type="molecule type" value="Genomic_DNA"/>
</dbReference>
<proteinExistence type="predicted"/>
<keyword evidence="2" id="KW-1185">Reference proteome</keyword>
<gene>
    <name evidence="1" type="ORF">L2E82_29641</name>
</gene>
<sequence length="119" mass="13393">MDRRPLPKVAGVFESDQRLESQSILTTIILSLVLKSAIGERDFESIQDDGGEGKGINVNNGDGKCIFPLEGLDGGYGCGMDVTGEKRWCWCCGDRRRGNGNRRCWRWVAVTGEKRWRWV</sequence>
<protein>
    <submittedName>
        <fullName evidence="1">Uncharacterized protein</fullName>
    </submittedName>
</protein>
<evidence type="ECO:0000313" key="2">
    <source>
        <dbReference type="Proteomes" id="UP001055811"/>
    </source>
</evidence>
<comment type="caution">
    <text evidence="1">The sequence shown here is derived from an EMBL/GenBank/DDBJ whole genome shotgun (WGS) entry which is preliminary data.</text>
</comment>
<evidence type="ECO:0000313" key="1">
    <source>
        <dbReference type="EMBL" id="KAI3739242.1"/>
    </source>
</evidence>
<reference evidence="1 2" key="2">
    <citation type="journal article" date="2022" name="Mol. Ecol. Resour.">
        <title>The genomes of chicory, endive, great burdock and yacon provide insights into Asteraceae paleo-polyploidization history and plant inulin production.</title>
        <authorList>
            <person name="Fan W."/>
            <person name="Wang S."/>
            <person name="Wang H."/>
            <person name="Wang A."/>
            <person name="Jiang F."/>
            <person name="Liu H."/>
            <person name="Zhao H."/>
            <person name="Xu D."/>
            <person name="Zhang Y."/>
        </authorList>
    </citation>
    <scope>NUCLEOTIDE SEQUENCE [LARGE SCALE GENOMIC DNA]</scope>
    <source>
        <strain evidence="2">cv. Punajuju</strain>
        <tissue evidence="1">Leaves</tissue>
    </source>
</reference>